<dbReference type="Gene3D" id="3.40.190.10">
    <property type="entry name" value="Periplasmic binding protein-like II"/>
    <property type="match status" value="1"/>
</dbReference>
<evidence type="ECO:0000256" key="2">
    <source>
        <dbReference type="ARBA" id="ARBA00022729"/>
    </source>
</evidence>
<organism evidence="7 8">
    <name type="scientific">Blautia producta</name>
    <dbReference type="NCBI Taxonomy" id="33035"/>
    <lineage>
        <taxon>Bacteria</taxon>
        <taxon>Bacillati</taxon>
        <taxon>Bacillota</taxon>
        <taxon>Clostridia</taxon>
        <taxon>Lachnospirales</taxon>
        <taxon>Lachnospiraceae</taxon>
        <taxon>Blautia</taxon>
    </lineage>
</organism>
<evidence type="ECO:0000256" key="6">
    <source>
        <dbReference type="SAM" id="SignalP"/>
    </source>
</evidence>
<dbReference type="InterPro" id="IPR006059">
    <property type="entry name" value="SBP"/>
</dbReference>
<dbReference type="PANTHER" id="PTHR43649:SF33">
    <property type="entry name" value="POLYGALACTURONAN_RHAMNOGALACTURONAN-BINDING PROTEIN YTCQ"/>
    <property type="match status" value="1"/>
</dbReference>
<reference evidence="7 8" key="1">
    <citation type="submission" date="2019-01" db="EMBL/GenBank/DDBJ databases">
        <title>PMF-metabolizing Aryl O-demethylase.</title>
        <authorList>
            <person name="Kim M."/>
        </authorList>
    </citation>
    <scope>NUCLEOTIDE SEQUENCE [LARGE SCALE GENOMIC DNA]</scope>
    <source>
        <strain evidence="7 8">PMF1</strain>
    </source>
</reference>
<dbReference type="EMBL" id="CP035945">
    <property type="protein sequence ID" value="QBE97738.1"/>
    <property type="molecule type" value="Genomic_DNA"/>
</dbReference>
<dbReference type="PANTHER" id="PTHR43649">
    <property type="entry name" value="ARABINOSE-BINDING PROTEIN-RELATED"/>
    <property type="match status" value="1"/>
</dbReference>
<dbReference type="AlphaFoldDB" id="A0A4V0Z7R7"/>
<evidence type="ECO:0000256" key="3">
    <source>
        <dbReference type="ARBA" id="ARBA00023136"/>
    </source>
</evidence>
<dbReference type="PROSITE" id="PS51257">
    <property type="entry name" value="PROKAR_LIPOPROTEIN"/>
    <property type="match status" value="1"/>
</dbReference>
<keyword evidence="3" id="KW-0472">Membrane</keyword>
<keyword evidence="2 6" id="KW-0732">Signal</keyword>
<dbReference type="CDD" id="cd13585">
    <property type="entry name" value="PBP2_TMBP_like"/>
    <property type="match status" value="1"/>
</dbReference>
<dbReference type="KEGG" id="bpro:PMF13cell1_03301"/>
<dbReference type="RefSeq" id="WP_130181398.1">
    <property type="nucleotide sequence ID" value="NZ_CP035945.1"/>
</dbReference>
<evidence type="ECO:0000313" key="8">
    <source>
        <dbReference type="Proteomes" id="UP000289794"/>
    </source>
</evidence>
<keyword evidence="1" id="KW-1003">Cell membrane</keyword>
<dbReference type="Proteomes" id="UP000289794">
    <property type="component" value="Chromosome"/>
</dbReference>
<gene>
    <name evidence="7" type="primary">yesO_10</name>
    <name evidence="7" type="ORF">PMF13cell1_03301</name>
</gene>
<evidence type="ECO:0000256" key="5">
    <source>
        <dbReference type="ARBA" id="ARBA00023288"/>
    </source>
</evidence>
<accession>A0A4V0Z7R7</accession>
<dbReference type="SUPFAM" id="SSF53850">
    <property type="entry name" value="Periplasmic binding protein-like II"/>
    <property type="match status" value="1"/>
</dbReference>
<dbReference type="Pfam" id="PF01547">
    <property type="entry name" value="SBP_bac_1"/>
    <property type="match status" value="1"/>
</dbReference>
<sequence length="434" mass="48272">MKKRFISVLLTTAMVLSVALTGCGGAENASAKSDGETGKVHLKWAVWDYSLIEYWEDLAEEYMNANPGIEIECVDFGSNDYSNVLATELSGSGTELDIVSIKDVASYATLVEKNAIIPLDDYIEESGVDLTKFNGVTEQVAVDGKLYELPFRSDVWWIFYNKDIFDKKGMSYPSNDMTWEEYDELARSVADTTFGSEVYGAHYHPWTSTVQLLGTLDGTHSILDKKYDFMEPYYEMVLKQEEDGICMKYSDLITEGLHYSAAFSNGNVAMMNMGSWAVTTLLTKLSSGEFDPELCGNWGIASYPHAEGVEPGTTLGAITGLTIAEESENKDEAWKFINWVTGEEGAKILAKTGNFPAISNDEIIEEILSMEGFPQDEQTKEALTVTKMYLEAPYGKELSQINEVLGTYHAMIMNRECTVEEGISKMNEETAKIQ</sequence>
<feature type="chain" id="PRO_5020367212" evidence="6">
    <location>
        <begin position="32"/>
        <end position="434"/>
    </location>
</feature>
<evidence type="ECO:0000256" key="1">
    <source>
        <dbReference type="ARBA" id="ARBA00022475"/>
    </source>
</evidence>
<dbReference type="InterPro" id="IPR050490">
    <property type="entry name" value="Bact_solute-bd_prot1"/>
</dbReference>
<proteinExistence type="predicted"/>
<feature type="signal peptide" evidence="6">
    <location>
        <begin position="1"/>
        <end position="31"/>
    </location>
</feature>
<evidence type="ECO:0000313" key="7">
    <source>
        <dbReference type="EMBL" id="QBE97738.1"/>
    </source>
</evidence>
<protein>
    <submittedName>
        <fullName evidence="7">ABC transporter substrate-binding protein YesO</fullName>
    </submittedName>
</protein>
<keyword evidence="5" id="KW-0449">Lipoprotein</keyword>
<keyword evidence="4" id="KW-0564">Palmitate</keyword>
<evidence type="ECO:0000256" key="4">
    <source>
        <dbReference type="ARBA" id="ARBA00023139"/>
    </source>
</evidence>
<name>A0A4V0Z7R7_9FIRM</name>